<dbReference type="EMBL" id="JBHFFA010000001">
    <property type="protein sequence ID" value="KAL2650897.1"/>
    <property type="molecule type" value="Genomic_DNA"/>
</dbReference>
<feature type="compositionally biased region" description="Pro residues" evidence="1">
    <location>
        <begin position="1"/>
        <end position="12"/>
    </location>
</feature>
<dbReference type="AlphaFoldDB" id="A0ABD1ZHH7"/>
<sequence>MPLLFPTPPPRNRPVTHSVKRRITTSPPKISQPSAAPFTPMPNITAGPTLPRYNPWQNVYSGLGILAAGFPGVPLVVPVSGFSARPLLVVLAPLPTLGGVLPGPLSALRQDFAQAVNAAMLVGKFKGDGVTKPDHHLKNFEAVM</sequence>
<proteinExistence type="predicted"/>
<dbReference type="Proteomes" id="UP001605036">
    <property type="component" value="Unassembled WGS sequence"/>
</dbReference>
<organism evidence="2 3">
    <name type="scientific">Riccia fluitans</name>
    <dbReference type="NCBI Taxonomy" id="41844"/>
    <lineage>
        <taxon>Eukaryota</taxon>
        <taxon>Viridiplantae</taxon>
        <taxon>Streptophyta</taxon>
        <taxon>Embryophyta</taxon>
        <taxon>Marchantiophyta</taxon>
        <taxon>Marchantiopsida</taxon>
        <taxon>Marchantiidae</taxon>
        <taxon>Marchantiales</taxon>
        <taxon>Ricciaceae</taxon>
        <taxon>Riccia</taxon>
    </lineage>
</organism>
<accession>A0ABD1ZHH7</accession>
<reference evidence="2 3" key="1">
    <citation type="submission" date="2024-09" db="EMBL/GenBank/DDBJ databases">
        <title>Chromosome-scale assembly of Riccia fluitans.</title>
        <authorList>
            <person name="Paukszto L."/>
            <person name="Sawicki J."/>
            <person name="Karawczyk K."/>
            <person name="Piernik-Szablinska J."/>
            <person name="Szczecinska M."/>
            <person name="Mazdziarz M."/>
        </authorList>
    </citation>
    <scope>NUCLEOTIDE SEQUENCE [LARGE SCALE GENOMIC DNA]</scope>
    <source>
        <strain evidence="2">Rf_01</strain>
        <tissue evidence="2">Aerial parts of the thallus</tissue>
    </source>
</reference>
<evidence type="ECO:0000313" key="3">
    <source>
        <dbReference type="Proteomes" id="UP001605036"/>
    </source>
</evidence>
<keyword evidence="3" id="KW-1185">Reference proteome</keyword>
<feature type="region of interest" description="Disordered" evidence="1">
    <location>
        <begin position="1"/>
        <end position="38"/>
    </location>
</feature>
<comment type="caution">
    <text evidence="2">The sequence shown here is derived from an EMBL/GenBank/DDBJ whole genome shotgun (WGS) entry which is preliminary data.</text>
</comment>
<protein>
    <submittedName>
        <fullName evidence="2">Uncharacterized protein</fullName>
    </submittedName>
</protein>
<gene>
    <name evidence="2" type="ORF">R1flu_019025</name>
</gene>
<evidence type="ECO:0000256" key="1">
    <source>
        <dbReference type="SAM" id="MobiDB-lite"/>
    </source>
</evidence>
<feature type="compositionally biased region" description="Polar residues" evidence="1">
    <location>
        <begin position="24"/>
        <end position="34"/>
    </location>
</feature>
<name>A0ABD1ZHH7_9MARC</name>
<evidence type="ECO:0000313" key="2">
    <source>
        <dbReference type="EMBL" id="KAL2650897.1"/>
    </source>
</evidence>